<dbReference type="InterPro" id="IPR036961">
    <property type="entry name" value="Kinesin_motor_dom_sf"/>
</dbReference>
<evidence type="ECO:0000256" key="3">
    <source>
        <dbReference type="ARBA" id="ARBA00023175"/>
    </source>
</evidence>
<dbReference type="Gene3D" id="3.40.850.10">
    <property type="entry name" value="Kinesin motor domain"/>
    <property type="match status" value="1"/>
</dbReference>
<feature type="domain" description="Kinesin motor" evidence="6">
    <location>
        <begin position="32"/>
        <end position="140"/>
    </location>
</feature>
<evidence type="ECO:0000256" key="5">
    <source>
        <dbReference type="PROSITE-ProRule" id="PRU00283"/>
    </source>
</evidence>
<dbReference type="GO" id="GO:0090307">
    <property type="term" value="P:mitotic spindle assembly"/>
    <property type="evidence" value="ECO:0007669"/>
    <property type="project" value="TreeGrafter"/>
</dbReference>
<dbReference type="PROSITE" id="PS50067">
    <property type="entry name" value="KINESIN_MOTOR_2"/>
    <property type="match status" value="1"/>
</dbReference>
<dbReference type="GO" id="GO:0005876">
    <property type="term" value="C:spindle microtubule"/>
    <property type="evidence" value="ECO:0007669"/>
    <property type="project" value="TreeGrafter"/>
</dbReference>
<dbReference type="GO" id="GO:0005524">
    <property type="term" value="F:ATP binding"/>
    <property type="evidence" value="ECO:0007669"/>
    <property type="project" value="UniProtKB-UniRule"/>
</dbReference>
<keyword evidence="5" id="KW-0067">ATP-binding</keyword>
<gene>
    <name evidence="7" type="ORF">RHGRI_031072</name>
</gene>
<keyword evidence="3 5" id="KW-0505">Motor protein</keyword>
<dbReference type="SUPFAM" id="SSF52540">
    <property type="entry name" value="P-loop containing nucleoside triphosphate hydrolases"/>
    <property type="match status" value="1"/>
</dbReference>
<dbReference type="GO" id="GO:0008017">
    <property type="term" value="F:microtubule binding"/>
    <property type="evidence" value="ECO:0007669"/>
    <property type="project" value="InterPro"/>
</dbReference>
<dbReference type="GO" id="GO:0007018">
    <property type="term" value="P:microtubule-based movement"/>
    <property type="evidence" value="ECO:0007669"/>
    <property type="project" value="InterPro"/>
</dbReference>
<evidence type="ECO:0000256" key="2">
    <source>
        <dbReference type="ARBA" id="ARBA00022490"/>
    </source>
</evidence>
<evidence type="ECO:0000313" key="8">
    <source>
        <dbReference type="Proteomes" id="UP000823749"/>
    </source>
</evidence>
<keyword evidence="4" id="KW-0206">Cytoskeleton</keyword>
<organism evidence="7 8">
    <name type="scientific">Rhododendron griersonianum</name>
    <dbReference type="NCBI Taxonomy" id="479676"/>
    <lineage>
        <taxon>Eukaryota</taxon>
        <taxon>Viridiplantae</taxon>
        <taxon>Streptophyta</taxon>
        <taxon>Embryophyta</taxon>
        <taxon>Tracheophyta</taxon>
        <taxon>Spermatophyta</taxon>
        <taxon>Magnoliopsida</taxon>
        <taxon>eudicotyledons</taxon>
        <taxon>Gunneridae</taxon>
        <taxon>Pentapetalae</taxon>
        <taxon>asterids</taxon>
        <taxon>Ericales</taxon>
        <taxon>Ericaceae</taxon>
        <taxon>Ericoideae</taxon>
        <taxon>Rhodoreae</taxon>
        <taxon>Rhododendron</taxon>
    </lineage>
</organism>
<dbReference type="InterPro" id="IPR027417">
    <property type="entry name" value="P-loop_NTPase"/>
</dbReference>
<dbReference type="GO" id="GO:0072686">
    <property type="term" value="C:mitotic spindle"/>
    <property type="evidence" value="ECO:0007669"/>
    <property type="project" value="TreeGrafter"/>
</dbReference>
<dbReference type="EMBL" id="JACTNZ010000011">
    <property type="protein sequence ID" value="KAG5524276.1"/>
    <property type="molecule type" value="Genomic_DNA"/>
</dbReference>
<sequence length="140" mass="15360">MSPTSVWYSYILDLYHIRLLDITTFLGLLKGKAVAGLRTAGINQIPTISGTKIKIVSTYLEGQVFGPSAQQRDLYYQAVVPIVNEVFEGSNCTIFAYGQIGTGKTYTMEGECKRSKSGPNGDLPQEASVIPRAMKQIFDT</sequence>
<dbReference type="GO" id="GO:0051231">
    <property type="term" value="P:spindle elongation"/>
    <property type="evidence" value="ECO:0007669"/>
    <property type="project" value="TreeGrafter"/>
</dbReference>
<evidence type="ECO:0000259" key="6">
    <source>
        <dbReference type="PROSITE" id="PS50067"/>
    </source>
</evidence>
<dbReference type="PANTHER" id="PTHR47970">
    <property type="entry name" value="KINESIN-LIKE PROTEIN KIF11"/>
    <property type="match status" value="1"/>
</dbReference>
<proteinExistence type="inferred from homology"/>
<dbReference type="Proteomes" id="UP000823749">
    <property type="component" value="Chromosome 11"/>
</dbReference>
<dbReference type="AlphaFoldDB" id="A0AAV6I6E4"/>
<dbReference type="GO" id="GO:0008574">
    <property type="term" value="F:plus-end-directed microtubule motor activity"/>
    <property type="evidence" value="ECO:0007669"/>
    <property type="project" value="TreeGrafter"/>
</dbReference>
<keyword evidence="2" id="KW-0963">Cytoplasm</keyword>
<comment type="subcellular location">
    <subcellularLocation>
        <location evidence="1">Cytoplasm</location>
        <location evidence="1">Cytoskeleton</location>
    </subcellularLocation>
</comment>
<dbReference type="InterPro" id="IPR047149">
    <property type="entry name" value="KIF11-like"/>
</dbReference>
<evidence type="ECO:0000313" key="7">
    <source>
        <dbReference type="EMBL" id="KAG5524276.1"/>
    </source>
</evidence>
<comment type="similarity">
    <text evidence="5">Belongs to the TRAFAC class myosin-kinesin ATPase superfamily. Kinesin family.</text>
</comment>
<accession>A0AAV6I6E4</accession>
<keyword evidence="8" id="KW-1185">Reference proteome</keyword>
<evidence type="ECO:0000256" key="4">
    <source>
        <dbReference type="ARBA" id="ARBA00023212"/>
    </source>
</evidence>
<reference evidence="7" key="1">
    <citation type="submission" date="2020-08" db="EMBL/GenBank/DDBJ databases">
        <title>Plant Genome Project.</title>
        <authorList>
            <person name="Zhang R.-G."/>
        </authorList>
    </citation>
    <scope>NUCLEOTIDE SEQUENCE</scope>
    <source>
        <strain evidence="7">WSP0</strain>
        <tissue evidence="7">Leaf</tissue>
    </source>
</reference>
<name>A0AAV6I6E4_9ERIC</name>
<feature type="binding site" evidence="5">
    <location>
        <begin position="98"/>
        <end position="105"/>
    </location>
    <ligand>
        <name>ATP</name>
        <dbReference type="ChEBI" id="CHEBI:30616"/>
    </ligand>
</feature>
<evidence type="ECO:0000256" key="1">
    <source>
        <dbReference type="ARBA" id="ARBA00004245"/>
    </source>
</evidence>
<comment type="caution">
    <text evidence="7">The sequence shown here is derived from an EMBL/GenBank/DDBJ whole genome shotgun (WGS) entry which is preliminary data.</text>
</comment>
<protein>
    <recommendedName>
        <fullName evidence="6">Kinesin motor domain-containing protein</fullName>
    </recommendedName>
</protein>
<dbReference type="InterPro" id="IPR001752">
    <property type="entry name" value="Kinesin_motor_dom"/>
</dbReference>
<dbReference type="Pfam" id="PF00225">
    <property type="entry name" value="Kinesin"/>
    <property type="match status" value="1"/>
</dbReference>
<keyword evidence="5" id="KW-0547">Nucleotide-binding</keyword>
<dbReference type="PANTHER" id="PTHR47970:SF12">
    <property type="entry name" value="KINESIN FAMILY MEMBER 11"/>
    <property type="match status" value="1"/>
</dbReference>